<keyword evidence="2" id="KW-1185">Reference proteome</keyword>
<gene>
    <name evidence="1" type="ORF">SAE02_68860</name>
</gene>
<accession>A0A512E1Y7</accession>
<reference evidence="1 2" key="1">
    <citation type="submission" date="2019-07" db="EMBL/GenBank/DDBJ databases">
        <title>Whole genome shotgun sequence of Skermanella aerolata NBRC 106429.</title>
        <authorList>
            <person name="Hosoyama A."/>
            <person name="Uohara A."/>
            <person name="Ohji S."/>
            <person name="Ichikawa N."/>
        </authorList>
    </citation>
    <scope>NUCLEOTIDE SEQUENCE [LARGE SCALE GENOMIC DNA]</scope>
    <source>
        <strain evidence="1 2">NBRC 106429</strain>
    </source>
</reference>
<name>A0A512E1Y7_9PROT</name>
<sequence length="107" mass="11802">MSQTAMLEHTSIVTYLLLRELHRTLAHPHDADDVVLGIIMGAAMFCDETIGPFRTARLMREAPAIVLKADAHVTDEAAALAAPILQAFCRHMEEVCQTRRIPLLNPG</sequence>
<dbReference type="OrthoDB" id="7305379at2"/>
<protein>
    <submittedName>
        <fullName evidence="1">Uncharacterized protein</fullName>
    </submittedName>
</protein>
<dbReference type="RefSeq" id="WP_044436452.1">
    <property type="nucleotide sequence ID" value="NZ_BJYZ01000049.1"/>
</dbReference>
<comment type="caution">
    <text evidence="1">The sequence shown here is derived from an EMBL/GenBank/DDBJ whole genome shotgun (WGS) entry which is preliminary data.</text>
</comment>
<evidence type="ECO:0000313" key="2">
    <source>
        <dbReference type="Proteomes" id="UP000321523"/>
    </source>
</evidence>
<proteinExistence type="predicted"/>
<dbReference type="EMBL" id="BJYZ01000049">
    <property type="protein sequence ID" value="GEO42738.1"/>
    <property type="molecule type" value="Genomic_DNA"/>
</dbReference>
<dbReference type="Proteomes" id="UP000321523">
    <property type="component" value="Unassembled WGS sequence"/>
</dbReference>
<dbReference type="AlphaFoldDB" id="A0A512E1Y7"/>
<organism evidence="1 2">
    <name type="scientific">Skermanella aerolata</name>
    <dbReference type="NCBI Taxonomy" id="393310"/>
    <lineage>
        <taxon>Bacteria</taxon>
        <taxon>Pseudomonadati</taxon>
        <taxon>Pseudomonadota</taxon>
        <taxon>Alphaproteobacteria</taxon>
        <taxon>Rhodospirillales</taxon>
        <taxon>Azospirillaceae</taxon>
        <taxon>Skermanella</taxon>
    </lineage>
</organism>
<evidence type="ECO:0000313" key="1">
    <source>
        <dbReference type="EMBL" id="GEO42738.1"/>
    </source>
</evidence>